<evidence type="ECO:0000256" key="1">
    <source>
        <dbReference type="SAM" id="MobiDB-lite"/>
    </source>
</evidence>
<dbReference type="Proteomes" id="UP001319870">
    <property type="component" value="Unassembled WGS sequence"/>
</dbReference>
<evidence type="ECO:0000313" key="3">
    <source>
        <dbReference type="EMBL" id="MCA5894083.1"/>
    </source>
</evidence>
<dbReference type="EMBL" id="JAIXCQ010000008">
    <property type="protein sequence ID" value="MCA5894083.1"/>
    <property type="molecule type" value="Genomic_DNA"/>
</dbReference>
<organism evidence="3 4">
    <name type="scientific">Isoptericola luteus</name>
    <dbReference type="NCBI Taxonomy" id="2879484"/>
    <lineage>
        <taxon>Bacteria</taxon>
        <taxon>Bacillati</taxon>
        <taxon>Actinomycetota</taxon>
        <taxon>Actinomycetes</taxon>
        <taxon>Micrococcales</taxon>
        <taxon>Promicromonosporaceae</taxon>
        <taxon>Isoptericola</taxon>
    </lineage>
</organism>
<evidence type="ECO:0000256" key="2">
    <source>
        <dbReference type="SAM" id="Phobius"/>
    </source>
</evidence>
<keyword evidence="2" id="KW-0812">Transmembrane</keyword>
<keyword evidence="2" id="KW-1133">Transmembrane helix</keyword>
<comment type="caution">
    <text evidence="3">The sequence shown here is derived from an EMBL/GenBank/DDBJ whole genome shotgun (WGS) entry which is preliminary data.</text>
</comment>
<accession>A0ABS7ZGE5</accession>
<protein>
    <submittedName>
        <fullName evidence="3">DUF6328 family protein</fullName>
    </submittedName>
</protein>
<sequence>MNVPIDTPGAVAGGGGRTPGRPETPEQRSDRNWVELLQELRVMQTGVQILTGFLLILPFQSRFGDLDAYQRTVYLVLVLVCVVTTGLLVAPVALHRALFRHHLKESVVTGGDRLTRAALVLLAVALAGTALLIFDVVVGRTAGIVVGAVAAVFLLGLWAVIPAIVRLRS</sequence>
<feature type="transmembrane region" description="Helical" evidence="2">
    <location>
        <begin position="72"/>
        <end position="94"/>
    </location>
</feature>
<gene>
    <name evidence="3" type="ORF">LEP48_12090</name>
</gene>
<evidence type="ECO:0000313" key="4">
    <source>
        <dbReference type="Proteomes" id="UP001319870"/>
    </source>
</evidence>
<reference evidence="3 4" key="1">
    <citation type="submission" date="2021-09" db="EMBL/GenBank/DDBJ databases">
        <title>Isoptericola luteus sp. nov., a novel bacterium isolated from Harbin, the capital city of Heilongjiang province.</title>
        <authorList>
            <person name="Li J."/>
        </authorList>
    </citation>
    <scope>NUCLEOTIDE SEQUENCE [LARGE SCALE GENOMIC DNA]</scope>
    <source>
        <strain evidence="3 4">NEAU-Y5</strain>
    </source>
</reference>
<keyword evidence="4" id="KW-1185">Reference proteome</keyword>
<feature type="transmembrane region" description="Helical" evidence="2">
    <location>
        <begin position="114"/>
        <end position="138"/>
    </location>
</feature>
<keyword evidence="2" id="KW-0472">Membrane</keyword>
<feature type="transmembrane region" description="Helical" evidence="2">
    <location>
        <begin position="40"/>
        <end position="60"/>
    </location>
</feature>
<dbReference type="InterPro" id="IPR046291">
    <property type="entry name" value="DUF6328"/>
</dbReference>
<feature type="region of interest" description="Disordered" evidence="1">
    <location>
        <begin position="1"/>
        <end position="29"/>
    </location>
</feature>
<name>A0ABS7ZGE5_9MICO</name>
<proteinExistence type="predicted"/>
<dbReference type="Pfam" id="PF19853">
    <property type="entry name" value="DUF6328"/>
    <property type="match status" value="1"/>
</dbReference>
<feature type="transmembrane region" description="Helical" evidence="2">
    <location>
        <begin position="144"/>
        <end position="165"/>
    </location>
</feature>
<dbReference type="RefSeq" id="WP_225565853.1">
    <property type="nucleotide sequence ID" value="NZ_JAIXCQ010000008.1"/>
</dbReference>